<comment type="caution">
    <text evidence="1">The sequence shown here is derived from an EMBL/GenBank/DDBJ whole genome shotgun (WGS) entry which is preliminary data.</text>
</comment>
<reference evidence="1 2" key="1">
    <citation type="submission" date="2018-07" db="EMBL/GenBank/DDBJ databases">
        <title>Dyadobacter roseus sp. nov., isolated from rose rhizosphere soil.</title>
        <authorList>
            <person name="Chen L."/>
        </authorList>
    </citation>
    <scope>NUCLEOTIDE SEQUENCE [LARGE SCALE GENOMIC DNA]</scope>
    <source>
        <strain evidence="1 2">RS19</strain>
    </source>
</reference>
<proteinExistence type="predicted"/>
<sequence length="121" mass="12766">MDNKVHINSLADTTALLESTTSKLMGSEISITPSAGIELLDQWIVPLSENQNTQSISRQLQKLKAQLQESAVASVVADQMQLIAGEVSEIGADMGAEGEMPSLLTGLSAALLLGGCQLDER</sequence>
<accession>A0A3D8YG55</accession>
<dbReference type="OrthoDB" id="964226at2"/>
<keyword evidence="2" id="KW-1185">Reference proteome</keyword>
<name>A0A3D8YG55_9BACT</name>
<dbReference type="Proteomes" id="UP000256373">
    <property type="component" value="Unassembled WGS sequence"/>
</dbReference>
<protein>
    <submittedName>
        <fullName evidence="1">Uncharacterized protein</fullName>
    </submittedName>
</protein>
<organism evidence="1 2">
    <name type="scientific">Dyadobacter luteus</name>
    <dbReference type="NCBI Taxonomy" id="2259619"/>
    <lineage>
        <taxon>Bacteria</taxon>
        <taxon>Pseudomonadati</taxon>
        <taxon>Bacteroidota</taxon>
        <taxon>Cytophagia</taxon>
        <taxon>Cytophagales</taxon>
        <taxon>Spirosomataceae</taxon>
        <taxon>Dyadobacter</taxon>
    </lineage>
</organism>
<evidence type="ECO:0000313" key="1">
    <source>
        <dbReference type="EMBL" id="REA63657.1"/>
    </source>
</evidence>
<dbReference type="AlphaFoldDB" id="A0A3D8YG55"/>
<dbReference type="RefSeq" id="WP_115829407.1">
    <property type="nucleotide sequence ID" value="NZ_QNUL01000002.1"/>
</dbReference>
<evidence type="ECO:0000313" key="2">
    <source>
        <dbReference type="Proteomes" id="UP000256373"/>
    </source>
</evidence>
<gene>
    <name evidence="1" type="ORF">DSL64_04250</name>
</gene>
<dbReference type="EMBL" id="QNUL01000002">
    <property type="protein sequence ID" value="REA63657.1"/>
    <property type="molecule type" value="Genomic_DNA"/>
</dbReference>